<protein>
    <submittedName>
        <fullName evidence="2">Uncharacterized protein</fullName>
    </submittedName>
</protein>
<accession>A0AB72ZFJ6</accession>
<organism evidence="2 3">
    <name type="scientific">Yersinia pestis PY-08</name>
    <dbReference type="NCBI Taxonomy" id="992134"/>
    <lineage>
        <taxon>Bacteria</taxon>
        <taxon>Pseudomonadati</taxon>
        <taxon>Pseudomonadota</taxon>
        <taxon>Gammaproteobacteria</taxon>
        <taxon>Enterobacterales</taxon>
        <taxon>Yersiniaceae</taxon>
        <taxon>Yersinia</taxon>
    </lineage>
</organism>
<comment type="caution">
    <text evidence="2">The sequence shown here is derived from an EMBL/GenBank/DDBJ whole genome shotgun (WGS) entry which is preliminary data.</text>
</comment>
<feature type="region of interest" description="Disordered" evidence="1">
    <location>
        <begin position="1"/>
        <end position="40"/>
    </location>
</feature>
<reference evidence="2 3" key="1">
    <citation type="submission" date="2012-05" db="EMBL/GenBank/DDBJ databases">
        <title>Genome sequence of Yersinia Pestis PY-08.</title>
        <authorList>
            <person name="Santana-Cruz I."/>
            <person name="Sengamalay N."/>
            <person name="McCracken C."/>
            <person name="Daugherty S.C."/>
            <person name="Maroo A."/>
            <person name="Vara P.G."/>
            <person name="Tallon L.J."/>
            <person name="Sadzewicz L."/>
            <person name="Vinetz J.M."/>
            <person name="Cespedes Zambrano M.J."/>
            <person name="Fraser-Liggett C.M."/>
            <person name="Tettelin H."/>
        </authorList>
    </citation>
    <scope>NUCLEOTIDE SEQUENCE [LARGE SCALE GENOMIC DNA]</scope>
    <source>
        <strain evidence="2 3">PY-08</strain>
    </source>
</reference>
<evidence type="ECO:0000313" key="3">
    <source>
        <dbReference type="Proteomes" id="UP000003231"/>
    </source>
</evidence>
<evidence type="ECO:0000313" key="2">
    <source>
        <dbReference type="EMBL" id="EIR15197.1"/>
    </source>
</evidence>
<sequence length="40" mass="4194">MLLQTILGTNSTQNGKKQPHGVGSQKQAASLEPSRAGCKK</sequence>
<feature type="compositionally biased region" description="Polar residues" evidence="1">
    <location>
        <begin position="1"/>
        <end position="16"/>
    </location>
</feature>
<dbReference type="AlphaFoldDB" id="A0AB72ZFJ6"/>
<gene>
    <name evidence="2" type="ORF">YPPY08_3670</name>
</gene>
<dbReference type="EMBL" id="AKRT01000404">
    <property type="protein sequence ID" value="EIR15197.1"/>
    <property type="molecule type" value="Genomic_DNA"/>
</dbReference>
<evidence type="ECO:0000256" key="1">
    <source>
        <dbReference type="SAM" id="MobiDB-lite"/>
    </source>
</evidence>
<dbReference type="Proteomes" id="UP000003231">
    <property type="component" value="Unassembled WGS sequence"/>
</dbReference>
<proteinExistence type="predicted"/>
<name>A0AB72ZFJ6_YERPE</name>